<dbReference type="AlphaFoldDB" id="A0ABD1F5P3"/>
<feature type="domain" description="FUZ/MON1/HPS1 third Longin" evidence="1">
    <location>
        <begin position="18"/>
        <end position="160"/>
    </location>
</feature>
<dbReference type="Pfam" id="PF19038">
    <property type="entry name" value="Fuz_longin_3"/>
    <property type="match status" value="1"/>
</dbReference>
<evidence type="ECO:0000259" key="1">
    <source>
        <dbReference type="Pfam" id="PF19038"/>
    </source>
</evidence>
<evidence type="ECO:0000313" key="2">
    <source>
        <dbReference type="EMBL" id="KAL1510025.1"/>
    </source>
</evidence>
<dbReference type="PANTHER" id="PTHR12761">
    <property type="entry name" value="HERMANSKY-PUDLAK SYNDROME PROTEIN 1"/>
    <property type="match status" value="1"/>
</dbReference>
<dbReference type="InterPro" id="IPR026053">
    <property type="entry name" value="HPS1"/>
</dbReference>
<comment type="caution">
    <text evidence="2">The sequence shown here is derived from an EMBL/GenBank/DDBJ whole genome shotgun (WGS) entry which is preliminary data.</text>
</comment>
<proteinExistence type="predicted"/>
<reference evidence="2 3" key="1">
    <citation type="submission" date="2024-05" db="EMBL/GenBank/DDBJ databases">
        <title>Genetic variation in Jamaican populations of the coffee berry borer (Hypothenemus hampei).</title>
        <authorList>
            <person name="Errbii M."/>
            <person name="Myrie A."/>
        </authorList>
    </citation>
    <scope>NUCLEOTIDE SEQUENCE [LARGE SCALE GENOMIC DNA]</scope>
    <source>
        <strain evidence="2">JA-Hopewell-2020-01-JO</strain>
        <tissue evidence="2">Whole body</tissue>
    </source>
</reference>
<dbReference type="EMBL" id="JBDJPC010000003">
    <property type="protein sequence ID" value="KAL1510025.1"/>
    <property type="molecule type" value="Genomic_DNA"/>
</dbReference>
<dbReference type="InterPro" id="IPR043970">
    <property type="entry name" value="FUZ/MON1/HPS1_longin_3"/>
</dbReference>
<sequence length="172" mass="19908">MFTRQSLTISKYLEEFQGLVHFLYIDRNTHRITTPSLDMQAHKAEFIRQKIWSMIDFAYSHLKEGHSAIIWKGDTFTYGYFLWFEDSDGEHLKISAIQKIPDKCPGILGVDYYTKLKAMYFPKISAAKIRIYELFVMNLGIVSASALLQQAKKLSSTIWDLKGFPNNAIDLL</sequence>
<evidence type="ECO:0000313" key="3">
    <source>
        <dbReference type="Proteomes" id="UP001566132"/>
    </source>
</evidence>
<protein>
    <recommendedName>
        <fullName evidence="1">FUZ/MON1/HPS1 third Longin domain-containing protein</fullName>
    </recommendedName>
</protein>
<dbReference type="PANTHER" id="PTHR12761:SF1">
    <property type="entry name" value="BLOC-3 COMPLEX MEMBER HPS1"/>
    <property type="match status" value="1"/>
</dbReference>
<dbReference type="Proteomes" id="UP001566132">
    <property type="component" value="Unassembled WGS sequence"/>
</dbReference>
<accession>A0ABD1F5P3</accession>
<keyword evidence="3" id="KW-1185">Reference proteome</keyword>
<organism evidence="2 3">
    <name type="scientific">Hypothenemus hampei</name>
    <name type="common">Coffee berry borer</name>
    <dbReference type="NCBI Taxonomy" id="57062"/>
    <lineage>
        <taxon>Eukaryota</taxon>
        <taxon>Metazoa</taxon>
        <taxon>Ecdysozoa</taxon>
        <taxon>Arthropoda</taxon>
        <taxon>Hexapoda</taxon>
        <taxon>Insecta</taxon>
        <taxon>Pterygota</taxon>
        <taxon>Neoptera</taxon>
        <taxon>Endopterygota</taxon>
        <taxon>Coleoptera</taxon>
        <taxon>Polyphaga</taxon>
        <taxon>Cucujiformia</taxon>
        <taxon>Curculionidae</taxon>
        <taxon>Scolytinae</taxon>
        <taxon>Hypothenemus</taxon>
    </lineage>
</organism>
<name>A0ABD1F5P3_HYPHA</name>
<gene>
    <name evidence="2" type="ORF">ABEB36_004681</name>
</gene>